<protein>
    <submittedName>
        <fullName evidence="2">Uncharacterized protein</fullName>
    </submittedName>
</protein>
<sequence length="150" mass="17972">MLFSNKRQVVHHALPDASVSRPRAPSGRRSFRSRDLVRASALAQARPLLHKSSSLLRELHLKRILLYCTDLHFHYRYYYKKSDTFTTCHHEQRKIFPNGYSYLFHFFIYISQQATRSLCAFMPRFVDEAAFLHFLGVFFIYFFIFRKVRV</sequence>
<feature type="transmembrane region" description="Helical" evidence="1">
    <location>
        <begin position="129"/>
        <end position="145"/>
    </location>
</feature>
<keyword evidence="3" id="KW-1185">Reference proteome</keyword>
<keyword evidence="1" id="KW-1133">Transmembrane helix</keyword>
<organism evidence="2 3">
    <name type="scientific">Gryllus longicercus</name>
    <dbReference type="NCBI Taxonomy" id="2509291"/>
    <lineage>
        <taxon>Eukaryota</taxon>
        <taxon>Metazoa</taxon>
        <taxon>Ecdysozoa</taxon>
        <taxon>Arthropoda</taxon>
        <taxon>Hexapoda</taxon>
        <taxon>Insecta</taxon>
        <taxon>Pterygota</taxon>
        <taxon>Neoptera</taxon>
        <taxon>Polyneoptera</taxon>
        <taxon>Orthoptera</taxon>
        <taxon>Ensifera</taxon>
        <taxon>Gryllidea</taxon>
        <taxon>Grylloidea</taxon>
        <taxon>Gryllidae</taxon>
        <taxon>Gryllinae</taxon>
        <taxon>Gryllus</taxon>
    </lineage>
</organism>
<keyword evidence="1" id="KW-0812">Transmembrane</keyword>
<dbReference type="EMBL" id="JAZDUA010000020">
    <property type="protein sequence ID" value="KAK7872808.1"/>
    <property type="molecule type" value="Genomic_DNA"/>
</dbReference>
<feature type="transmembrane region" description="Helical" evidence="1">
    <location>
        <begin position="102"/>
        <end position="123"/>
    </location>
</feature>
<proteinExistence type="predicted"/>
<comment type="caution">
    <text evidence="2">The sequence shown here is derived from an EMBL/GenBank/DDBJ whole genome shotgun (WGS) entry which is preliminary data.</text>
</comment>
<dbReference type="AlphaFoldDB" id="A0AAN9WNZ0"/>
<accession>A0AAN9WNZ0</accession>
<reference evidence="2 3" key="1">
    <citation type="submission" date="2024-03" db="EMBL/GenBank/DDBJ databases">
        <title>The genome assembly and annotation of the cricket Gryllus longicercus Weissman &amp; Gray.</title>
        <authorList>
            <person name="Szrajer S."/>
            <person name="Gray D."/>
            <person name="Ylla G."/>
        </authorList>
    </citation>
    <scope>NUCLEOTIDE SEQUENCE [LARGE SCALE GENOMIC DNA]</scope>
    <source>
        <strain evidence="2">DAG 2021-001</strain>
        <tissue evidence="2">Whole body minus gut</tissue>
    </source>
</reference>
<name>A0AAN9WNZ0_9ORTH</name>
<keyword evidence="1" id="KW-0472">Membrane</keyword>
<evidence type="ECO:0000313" key="3">
    <source>
        <dbReference type="Proteomes" id="UP001378592"/>
    </source>
</evidence>
<gene>
    <name evidence="2" type="ORF">R5R35_011926</name>
</gene>
<dbReference type="Proteomes" id="UP001378592">
    <property type="component" value="Unassembled WGS sequence"/>
</dbReference>
<evidence type="ECO:0000313" key="2">
    <source>
        <dbReference type="EMBL" id="KAK7872808.1"/>
    </source>
</evidence>
<evidence type="ECO:0000256" key="1">
    <source>
        <dbReference type="SAM" id="Phobius"/>
    </source>
</evidence>